<dbReference type="CDD" id="cd17320">
    <property type="entry name" value="MFS_MdfA_MDR_like"/>
    <property type="match status" value="1"/>
</dbReference>
<feature type="transmembrane region" description="Helical" evidence="8">
    <location>
        <begin position="79"/>
        <end position="98"/>
    </location>
</feature>
<feature type="transmembrane region" description="Helical" evidence="8">
    <location>
        <begin position="374"/>
        <end position="395"/>
    </location>
</feature>
<dbReference type="GO" id="GO:1990961">
    <property type="term" value="P:xenobiotic detoxification by transmembrane export across the plasma membrane"/>
    <property type="evidence" value="ECO:0007669"/>
    <property type="project" value="InterPro"/>
</dbReference>
<dbReference type="HOGENOM" id="CLU_001265_47_1_6"/>
<name>F2K007_MARM1</name>
<evidence type="ECO:0000256" key="8">
    <source>
        <dbReference type="RuleBase" id="RU365088"/>
    </source>
</evidence>
<feature type="transmembrane region" description="Helical" evidence="8">
    <location>
        <begin position="48"/>
        <end position="67"/>
    </location>
</feature>
<feature type="transmembrane region" description="Helical" evidence="8">
    <location>
        <begin position="9"/>
        <end position="28"/>
    </location>
</feature>
<dbReference type="Pfam" id="PF07690">
    <property type="entry name" value="MFS_1"/>
    <property type="match status" value="1"/>
</dbReference>
<feature type="transmembrane region" description="Helical" evidence="8">
    <location>
        <begin position="311"/>
        <end position="336"/>
    </location>
</feature>
<evidence type="ECO:0000256" key="3">
    <source>
        <dbReference type="ARBA" id="ARBA00022448"/>
    </source>
</evidence>
<feature type="transmembrane region" description="Helical" evidence="8">
    <location>
        <begin position="168"/>
        <end position="187"/>
    </location>
</feature>
<dbReference type="InterPro" id="IPR011701">
    <property type="entry name" value="MFS"/>
</dbReference>
<evidence type="ECO:0000259" key="9">
    <source>
        <dbReference type="PROSITE" id="PS50850"/>
    </source>
</evidence>
<dbReference type="InterPro" id="IPR036259">
    <property type="entry name" value="MFS_trans_sf"/>
</dbReference>
<evidence type="ECO:0000256" key="5">
    <source>
        <dbReference type="ARBA" id="ARBA00022692"/>
    </source>
</evidence>
<dbReference type="AlphaFoldDB" id="F2K007"/>
<evidence type="ECO:0000256" key="1">
    <source>
        <dbReference type="ARBA" id="ARBA00004651"/>
    </source>
</evidence>
<dbReference type="GO" id="GO:0042910">
    <property type="term" value="F:xenobiotic transmembrane transporter activity"/>
    <property type="evidence" value="ECO:0007669"/>
    <property type="project" value="InterPro"/>
</dbReference>
<dbReference type="STRING" id="717774.Marme_2897"/>
<proteinExistence type="inferred from homology"/>
<gene>
    <name evidence="10" type="ordered locus">Marme_2897</name>
</gene>
<dbReference type="NCBIfam" id="TIGR00710">
    <property type="entry name" value="efflux_Bcr_CflA"/>
    <property type="match status" value="1"/>
</dbReference>
<feature type="transmembrane region" description="Helical" evidence="8">
    <location>
        <begin position="218"/>
        <end position="236"/>
    </location>
</feature>
<keyword evidence="6 8" id="KW-1133">Transmembrane helix</keyword>
<keyword evidence="11" id="KW-1185">Reference proteome</keyword>
<keyword evidence="8" id="KW-0997">Cell inner membrane</keyword>
<accession>F2K007</accession>
<keyword evidence="3 8" id="KW-0813">Transport</keyword>
<evidence type="ECO:0000256" key="7">
    <source>
        <dbReference type="ARBA" id="ARBA00023136"/>
    </source>
</evidence>
<evidence type="ECO:0000313" key="10">
    <source>
        <dbReference type="EMBL" id="ADZ92119.1"/>
    </source>
</evidence>
<dbReference type="PANTHER" id="PTHR23502:SF132">
    <property type="entry name" value="POLYAMINE TRANSPORTER 2-RELATED"/>
    <property type="match status" value="1"/>
</dbReference>
<dbReference type="SUPFAM" id="SSF103473">
    <property type="entry name" value="MFS general substrate transporter"/>
    <property type="match status" value="1"/>
</dbReference>
<keyword evidence="5 8" id="KW-0812">Transmembrane</keyword>
<keyword evidence="7 8" id="KW-0472">Membrane</keyword>
<dbReference type="EMBL" id="CP002583">
    <property type="protein sequence ID" value="ADZ92119.1"/>
    <property type="molecule type" value="Genomic_DNA"/>
</dbReference>
<dbReference type="InterPro" id="IPR004812">
    <property type="entry name" value="Efflux_drug-R_Bcr/CmlA"/>
</dbReference>
<protein>
    <recommendedName>
        <fullName evidence="8">Bcr/CflA family efflux transporter</fullName>
    </recommendedName>
</protein>
<evidence type="ECO:0000256" key="4">
    <source>
        <dbReference type="ARBA" id="ARBA00022475"/>
    </source>
</evidence>
<evidence type="ECO:0000313" key="11">
    <source>
        <dbReference type="Proteomes" id="UP000001062"/>
    </source>
</evidence>
<dbReference type="PATRIC" id="fig|717774.3.peg.2983"/>
<feature type="transmembrane region" description="Helical" evidence="8">
    <location>
        <begin position="137"/>
        <end position="162"/>
    </location>
</feature>
<dbReference type="OrthoDB" id="9814303at2"/>
<sequence length="404" mass="43430">MSTEANKAGFYRVAIILGLLSAIGPFAIDMYLPALPKIGQTFNVGIQEVQLSLTAFLIAQSVSQLFYGPISDKVGRKPPLYFGMAVFFLSTVGCVYAVSLDMLIVFRFLQGIGAAAGIVVARAVVRDLYTGVEATKMMSLLMLVFGVSPILAPLVGSSVIALSGWRSVFTIIAICAGLGLVLIYFGLKESYPKVKRDATPHQGSTLNAYLILLNDPKYMGIVLASSFALANFFVYLANSPFVLIEHYNLTETQYGIAFGLNAAVFFFSAQMNAKLCQRFGIETIIKFGIWTSTLTMSAMAFGYLAGIDSLFFFMGLYMIASGAVALVIPTTSILAMESHGHIAGTASALLGTLQIAVGPTFVALLGPYMNEEPLPMILAMTFCSLVSLIFVMLTLTRKSQLVKA</sequence>
<feature type="transmembrane region" description="Helical" evidence="8">
    <location>
        <begin position="348"/>
        <end position="368"/>
    </location>
</feature>
<dbReference type="PANTHER" id="PTHR23502">
    <property type="entry name" value="MAJOR FACILITATOR SUPERFAMILY"/>
    <property type="match status" value="1"/>
</dbReference>
<evidence type="ECO:0000256" key="2">
    <source>
        <dbReference type="ARBA" id="ARBA00006236"/>
    </source>
</evidence>
<dbReference type="Gene3D" id="1.20.1720.10">
    <property type="entry name" value="Multidrug resistance protein D"/>
    <property type="match status" value="1"/>
</dbReference>
<feature type="transmembrane region" description="Helical" evidence="8">
    <location>
        <begin position="104"/>
        <end position="125"/>
    </location>
</feature>
<reference evidence="10 11" key="1">
    <citation type="journal article" date="2012" name="Stand. Genomic Sci.">
        <title>Complete genome sequence of the melanogenic marine bacterium Marinomonas mediterranea type strain (MMB-1(T)).</title>
        <authorList>
            <person name="Lucas-Elio P."/>
            <person name="Goodwin L."/>
            <person name="Woyke T."/>
            <person name="Pitluck S."/>
            <person name="Nolan M."/>
            <person name="Kyrpides N.C."/>
            <person name="Detter J.C."/>
            <person name="Copeland A."/>
            <person name="Teshima H."/>
            <person name="Bruce D."/>
            <person name="Detter C."/>
            <person name="Tapia R."/>
            <person name="Han S."/>
            <person name="Land M.L."/>
            <person name="Ivanova N."/>
            <person name="Mikhailova N."/>
            <person name="Johnston A.W."/>
            <person name="Sanchez-Amat A."/>
        </authorList>
    </citation>
    <scope>NUCLEOTIDE SEQUENCE [LARGE SCALE GENOMIC DNA]</scope>
    <source>
        <strain evidence="11">ATCC 700492 / JCM 21426 / NBRC 103028 / MMB-1</strain>
    </source>
</reference>
<feature type="transmembrane region" description="Helical" evidence="8">
    <location>
        <begin position="287"/>
        <end position="305"/>
    </location>
</feature>
<organism evidence="10 11">
    <name type="scientific">Marinomonas mediterranea (strain ATCC 700492 / JCM 21426 / NBRC 103028 / MMB-1)</name>
    <dbReference type="NCBI Taxonomy" id="717774"/>
    <lineage>
        <taxon>Bacteria</taxon>
        <taxon>Pseudomonadati</taxon>
        <taxon>Pseudomonadota</taxon>
        <taxon>Gammaproteobacteria</taxon>
        <taxon>Oceanospirillales</taxon>
        <taxon>Oceanospirillaceae</taxon>
        <taxon>Marinomonas</taxon>
    </lineage>
</organism>
<comment type="similarity">
    <text evidence="2 8">Belongs to the major facilitator superfamily. Bcr/CmlA family.</text>
</comment>
<dbReference type="PROSITE" id="PS50850">
    <property type="entry name" value="MFS"/>
    <property type="match status" value="1"/>
</dbReference>
<dbReference type="eggNOG" id="COG2814">
    <property type="taxonomic scope" value="Bacteria"/>
</dbReference>
<dbReference type="KEGG" id="mme:Marme_2897"/>
<comment type="subcellular location">
    <subcellularLocation>
        <location evidence="8">Cell inner membrane</location>
        <topology evidence="8">Multi-pass membrane protein</topology>
    </subcellularLocation>
    <subcellularLocation>
        <location evidence="1">Cell membrane</location>
        <topology evidence="1">Multi-pass membrane protein</topology>
    </subcellularLocation>
</comment>
<feature type="transmembrane region" description="Helical" evidence="8">
    <location>
        <begin position="256"/>
        <end position="275"/>
    </location>
</feature>
<dbReference type="GO" id="GO:0005886">
    <property type="term" value="C:plasma membrane"/>
    <property type="evidence" value="ECO:0007669"/>
    <property type="project" value="UniProtKB-SubCell"/>
</dbReference>
<feature type="domain" description="Major facilitator superfamily (MFS) profile" evidence="9">
    <location>
        <begin position="10"/>
        <end position="399"/>
    </location>
</feature>
<dbReference type="RefSeq" id="WP_013662022.1">
    <property type="nucleotide sequence ID" value="NC_015276.1"/>
</dbReference>
<keyword evidence="4" id="KW-1003">Cell membrane</keyword>
<evidence type="ECO:0000256" key="6">
    <source>
        <dbReference type="ARBA" id="ARBA00022989"/>
    </source>
</evidence>
<dbReference type="Proteomes" id="UP000001062">
    <property type="component" value="Chromosome"/>
</dbReference>
<dbReference type="InterPro" id="IPR020846">
    <property type="entry name" value="MFS_dom"/>
</dbReference>